<dbReference type="Proteomes" id="UP000887580">
    <property type="component" value="Unplaced"/>
</dbReference>
<proteinExistence type="predicted"/>
<evidence type="ECO:0000313" key="2">
    <source>
        <dbReference type="WBParaSite" id="PS1159_v2.g7759.t1"/>
    </source>
</evidence>
<sequence>NIFIFGMTVEDVTELQKRGYNANDFIAKSPELAQCIDQIENGFFTPDHPDLLKDLANSVRHHDRFLVCADYDAFIKKQDEVSQVYLDRKKWLKMCLHNIASCGKFSTDRTISEYATEIWGIEPNAVRLQAPYEGAEGAHDNE</sequence>
<dbReference type="WBParaSite" id="PS1159_v2.g7759.t1">
    <property type="protein sequence ID" value="PS1159_v2.g7759.t1"/>
    <property type="gene ID" value="PS1159_v2.g7759"/>
</dbReference>
<name>A0AC35GQI1_9BILA</name>
<accession>A0AC35GQI1</accession>
<organism evidence="1 2">
    <name type="scientific">Panagrolaimus sp. PS1159</name>
    <dbReference type="NCBI Taxonomy" id="55785"/>
    <lineage>
        <taxon>Eukaryota</taxon>
        <taxon>Metazoa</taxon>
        <taxon>Ecdysozoa</taxon>
        <taxon>Nematoda</taxon>
        <taxon>Chromadorea</taxon>
        <taxon>Rhabditida</taxon>
        <taxon>Tylenchina</taxon>
        <taxon>Panagrolaimomorpha</taxon>
        <taxon>Panagrolaimoidea</taxon>
        <taxon>Panagrolaimidae</taxon>
        <taxon>Panagrolaimus</taxon>
    </lineage>
</organism>
<reference evidence="2" key="1">
    <citation type="submission" date="2022-11" db="UniProtKB">
        <authorList>
            <consortium name="WormBaseParasite"/>
        </authorList>
    </citation>
    <scope>IDENTIFICATION</scope>
</reference>
<protein>
    <submittedName>
        <fullName evidence="2">Alpha-1,4 glucan phosphorylase</fullName>
    </submittedName>
</protein>
<evidence type="ECO:0000313" key="1">
    <source>
        <dbReference type="Proteomes" id="UP000887580"/>
    </source>
</evidence>